<organism evidence="2 3">
    <name type="scientific">Pichia kluyveri</name>
    <name type="common">Yeast</name>
    <dbReference type="NCBI Taxonomy" id="36015"/>
    <lineage>
        <taxon>Eukaryota</taxon>
        <taxon>Fungi</taxon>
        <taxon>Dikarya</taxon>
        <taxon>Ascomycota</taxon>
        <taxon>Saccharomycotina</taxon>
        <taxon>Pichiomycetes</taxon>
        <taxon>Pichiales</taxon>
        <taxon>Pichiaceae</taxon>
        <taxon>Pichia</taxon>
    </lineage>
</organism>
<accession>A0AAV5R2X5</accession>
<keyword evidence="3" id="KW-1185">Reference proteome</keyword>
<evidence type="ECO:0000256" key="1">
    <source>
        <dbReference type="SAM" id="MobiDB-lite"/>
    </source>
</evidence>
<feature type="compositionally biased region" description="Low complexity" evidence="1">
    <location>
        <begin position="296"/>
        <end position="312"/>
    </location>
</feature>
<proteinExistence type="predicted"/>
<dbReference type="GO" id="GO:0005634">
    <property type="term" value="C:nucleus"/>
    <property type="evidence" value="ECO:0007669"/>
    <property type="project" value="TreeGrafter"/>
</dbReference>
<dbReference type="EMBL" id="BTGB01000003">
    <property type="protein sequence ID" value="GMM45809.1"/>
    <property type="molecule type" value="Genomic_DNA"/>
</dbReference>
<dbReference type="PANTHER" id="PTHR13384">
    <property type="entry name" value="G PATCH DOMAIN-CONTAINING PROTEIN 1"/>
    <property type="match status" value="1"/>
</dbReference>
<reference evidence="2 3" key="1">
    <citation type="journal article" date="2023" name="Elife">
        <title>Identification of key yeast species and microbe-microbe interactions impacting larval growth of Drosophila in the wild.</title>
        <authorList>
            <person name="Mure A."/>
            <person name="Sugiura Y."/>
            <person name="Maeda R."/>
            <person name="Honda K."/>
            <person name="Sakurai N."/>
            <person name="Takahashi Y."/>
            <person name="Watada M."/>
            <person name="Katoh T."/>
            <person name="Gotoh A."/>
            <person name="Gotoh Y."/>
            <person name="Taniguchi I."/>
            <person name="Nakamura K."/>
            <person name="Hayashi T."/>
            <person name="Katayama T."/>
            <person name="Uemura T."/>
            <person name="Hattori Y."/>
        </authorList>
    </citation>
    <scope>NUCLEOTIDE SEQUENCE [LARGE SCALE GENOMIC DNA]</scope>
    <source>
        <strain evidence="2 3">PK-24</strain>
    </source>
</reference>
<dbReference type="InterPro" id="IPR011333">
    <property type="entry name" value="SKP1/BTB/POZ_sf"/>
</dbReference>
<dbReference type="AlphaFoldDB" id="A0AAV5R2X5"/>
<protein>
    <submittedName>
        <fullName evidence="2">Whi2 protein</fullName>
    </submittedName>
</protein>
<feature type="region of interest" description="Disordered" evidence="1">
    <location>
        <begin position="238"/>
        <end position="312"/>
    </location>
</feature>
<sequence length="374" mass="42289">MSHNDIVTQVTQDGNGGMFMPAGGDEYSDDYNIEIKMNMRGHMFTITRDDLMALPESILLCLFPNGIFIGMDGQVINNLTEDDIVYVNFPPECFQYICNIFDKAVKDLHLINELEYHNGGGVNNTNFDINDPNILNDRPSIIVLREDLDYYVIPPIAKMNVEQMRHLKLIIGEKLLEFNKIFQGLGYVSGKQLKPAEQHLMDMLCSSGFQNDEIWGHRSLEPGKTVIFSLSLARLNNNHHSNNQNHNSNINSPTDSPNLKPVTSSTSLVEERGRHKEKDSKEKEKRKSRLSTLAQSISRAGSKVRSSSSKPNNNNTKLLLFWRKPARKCWWSNTTVEVDISELGLVDSNGNAITGVKVNIRRVWTLELSIIGIQ</sequence>
<dbReference type="Proteomes" id="UP001378960">
    <property type="component" value="Unassembled WGS sequence"/>
</dbReference>
<feature type="compositionally biased region" description="Polar residues" evidence="1">
    <location>
        <begin position="253"/>
        <end position="268"/>
    </location>
</feature>
<name>A0AAV5R2X5_PICKL</name>
<evidence type="ECO:0000313" key="3">
    <source>
        <dbReference type="Proteomes" id="UP001378960"/>
    </source>
</evidence>
<dbReference type="GO" id="GO:0003723">
    <property type="term" value="F:RNA binding"/>
    <property type="evidence" value="ECO:0007669"/>
    <property type="project" value="TreeGrafter"/>
</dbReference>
<dbReference type="PANTHER" id="PTHR13384:SF16">
    <property type="entry name" value="GROWTH REGULATION PROTEIN"/>
    <property type="match status" value="1"/>
</dbReference>
<dbReference type="SUPFAM" id="SSF54695">
    <property type="entry name" value="POZ domain"/>
    <property type="match status" value="1"/>
</dbReference>
<evidence type="ECO:0000313" key="2">
    <source>
        <dbReference type="EMBL" id="GMM45809.1"/>
    </source>
</evidence>
<feature type="compositionally biased region" description="Low complexity" evidence="1">
    <location>
        <begin position="238"/>
        <end position="252"/>
    </location>
</feature>
<comment type="caution">
    <text evidence="2">The sequence shown here is derived from an EMBL/GenBank/DDBJ whole genome shotgun (WGS) entry which is preliminary data.</text>
</comment>
<feature type="compositionally biased region" description="Basic and acidic residues" evidence="1">
    <location>
        <begin position="269"/>
        <end position="285"/>
    </location>
</feature>
<gene>
    <name evidence="2" type="ORF">DAPK24_023840</name>
</gene>